<dbReference type="Pfam" id="PF05050">
    <property type="entry name" value="Methyltransf_21"/>
    <property type="match status" value="1"/>
</dbReference>
<proteinExistence type="predicted"/>
<dbReference type="AlphaFoldDB" id="D6PLM8"/>
<protein>
    <recommendedName>
        <fullName evidence="1">Methyltransferase FkbM domain-containing protein</fullName>
    </recommendedName>
</protein>
<dbReference type="EMBL" id="GU943152">
    <property type="protein sequence ID" value="ADD96629.1"/>
    <property type="molecule type" value="Genomic_DNA"/>
</dbReference>
<evidence type="ECO:0000313" key="2">
    <source>
        <dbReference type="EMBL" id="ADD96629.1"/>
    </source>
</evidence>
<evidence type="ECO:0000259" key="1">
    <source>
        <dbReference type="Pfam" id="PF05050"/>
    </source>
</evidence>
<dbReference type="SUPFAM" id="SSF53335">
    <property type="entry name" value="S-adenosyl-L-methionine-dependent methyltransferases"/>
    <property type="match status" value="1"/>
</dbReference>
<feature type="domain" description="Methyltransferase FkbM" evidence="1">
    <location>
        <begin position="12"/>
        <end position="72"/>
    </location>
</feature>
<accession>D6PLM8</accession>
<name>D6PLM8_9ZZZZ</name>
<dbReference type="InterPro" id="IPR006342">
    <property type="entry name" value="FkbM_mtfrase"/>
</dbReference>
<dbReference type="InterPro" id="IPR029063">
    <property type="entry name" value="SAM-dependent_MTases_sf"/>
</dbReference>
<reference evidence="2" key="1">
    <citation type="journal article" date="2010" name="ISME J.">
        <title>Metagenome of the Mediterranean deep chlorophyll maximum studied by direct and fosmid library 454 pyrosequencing.</title>
        <authorList>
            <person name="Ghai R."/>
            <person name="Martin-Cuadrado A.B."/>
            <person name="Molto A.G."/>
            <person name="Heredia I.G."/>
            <person name="Cabrera R."/>
            <person name="Martin J."/>
            <person name="Verdu M."/>
            <person name="Deschamps P."/>
            <person name="Moreira D."/>
            <person name="Lopez-Garcia P."/>
            <person name="Mira A."/>
            <person name="Rodriguez-Valera F."/>
        </authorList>
    </citation>
    <scope>NUCLEOTIDE SEQUENCE</scope>
</reference>
<sequence length="104" mass="11935">MGHRVGKDGCGETVPAYTVDRLGELFKQRKFEIIKMDIEGAEQEVVMSENSLLKKADHVIIEIHNDRIDEQPIIDRLATIFPKAIKVKQRKSTKPIYIFSAYSF</sequence>
<organism evidence="2">
    <name type="scientific">uncultured organism MedDCM-OCT-S12-C71</name>
    <dbReference type="NCBI Taxonomy" id="743666"/>
    <lineage>
        <taxon>unclassified sequences</taxon>
        <taxon>environmental samples</taxon>
    </lineage>
</organism>
<dbReference type="Gene3D" id="3.40.50.150">
    <property type="entry name" value="Vaccinia Virus protein VP39"/>
    <property type="match status" value="1"/>
</dbReference>